<proteinExistence type="predicted"/>
<accession>A0A1M6NE29</accession>
<feature type="non-terminal residue" evidence="1">
    <location>
        <position position="1"/>
    </location>
</feature>
<evidence type="ECO:0000313" key="1">
    <source>
        <dbReference type="EMBL" id="SHJ93977.1"/>
    </source>
</evidence>
<protein>
    <submittedName>
        <fullName evidence="1">Uncharacterized protein</fullName>
    </submittedName>
</protein>
<name>A0A1M6NE29_PARC5</name>
<sequence>HMPHVEAVLWGYINKLDKKSVKDLFEVIIDETESITITINITAFYLYREQTTLRYIFFDDNSIIERPFDNNKEFHYPYLLYIPPNCNSETYLIVRPNDANRKEYYYSDDLRDAKMMLKKWVTISSKYGVKCPVLVPIFPRPDEPEVNALSDEDKYEAFYVRNKEFYDKQESEDHKYQLLRMTDDAREYLLARGINTPKDKLVVSGATRWILGHFNLLRSFAINCQPDIKIEYVYDNPQSYSKFAIYVYNTMHKRR</sequence>
<dbReference type="RefSeq" id="WP_165613054.1">
    <property type="nucleotide sequence ID" value="NZ_FRAG01000016.1"/>
</dbReference>
<keyword evidence="2" id="KW-1185">Reference proteome</keyword>
<dbReference type="Proteomes" id="UP000184465">
    <property type="component" value="Unassembled WGS sequence"/>
</dbReference>
<organism evidence="1 2">
    <name type="scientific">Paramaledivibacter caminithermalis (strain DSM 15212 / CIP 107654 / DViRD3)</name>
    <name type="common">Clostridium caminithermale</name>
    <dbReference type="NCBI Taxonomy" id="1121301"/>
    <lineage>
        <taxon>Bacteria</taxon>
        <taxon>Bacillati</taxon>
        <taxon>Bacillota</taxon>
        <taxon>Clostridia</taxon>
        <taxon>Peptostreptococcales</taxon>
        <taxon>Caminicellaceae</taxon>
        <taxon>Paramaledivibacter</taxon>
    </lineage>
</organism>
<dbReference type="AlphaFoldDB" id="A0A1M6NE29"/>
<reference evidence="1 2" key="1">
    <citation type="submission" date="2016-11" db="EMBL/GenBank/DDBJ databases">
        <authorList>
            <person name="Jaros S."/>
            <person name="Januszkiewicz K."/>
            <person name="Wedrychowicz H."/>
        </authorList>
    </citation>
    <scope>NUCLEOTIDE SEQUENCE [LARGE SCALE GENOMIC DNA]</scope>
    <source>
        <strain evidence="1 2">DSM 15212</strain>
    </source>
</reference>
<gene>
    <name evidence="1" type="ORF">SAMN02745912_01703</name>
</gene>
<dbReference type="EMBL" id="FRAG01000016">
    <property type="protein sequence ID" value="SHJ93977.1"/>
    <property type="molecule type" value="Genomic_DNA"/>
</dbReference>
<evidence type="ECO:0000313" key="2">
    <source>
        <dbReference type="Proteomes" id="UP000184465"/>
    </source>
</evidence>